<dbReference type="EMBL" id="QGNY01000004">
    <property type="protein sequence ID" value="PWS31717.1"/>
    <property type="molecule type" value="Genomic_DNA"/>
</dbReference>
<protein>
    <submittedName>
        <fullName evidence="2">Uncharacterized protein</fullName>
    </submittedName>
</protein>
<evidence type="ECO:0000256" key="1">
    <source>
        <dbReference type="SAM" id="SignalP"/>
    </source>
</evidence>
<keyword evidence="1" id="KW-0732">Signal</keyword>
<proteinExistence type="predicted"/>
<sequence length="457" mass="51800">MKLKCKLLSILIFGLVFSAKAQHEMHMPARKDTTKNKIMDTMEMDHNMHKVAGVQMESPMSHAYSLNLPMSRNGSGTAWLPDAAPMFGLMYHSKKWIYMLHGNIALRYTKQDLADKGSRGAEKFDAPNWFMFMGQRKLGEKGLFHFSSMLSLDRLTEGGAGYPLLFQTGESWKGKPLVDRQHPHDLFSELSVAYTYAFSKRSDFTVYFGYPGEPALGSVAFMHRPSALSNPDAPISHHWNDGTHITFGVATLGFRYDKFKIEASTFTGREPEENRFDFDKARFDSYSARLSFNPNKNWALQVSRGWIKSPESLHGDENVNRTIVSAIYALPLGENQNLNATALWGMNKTKGHDGENAVLIEGAYRLKKFSLYSRYEWVQKSVEELNLSENIYGEHLFGVNALSLGLNYDVLDLRKFKTAIGGQVSFYKTNALLNNLYGRNPIGAQVFIRIYPSLMKM</sequence>
<keyword evidence="3" id="KW-1185">Reference proteome</keyword>
<feature type="chain" id="PRO_5016410631" evidence="1">
    <location>
        <begin position="22"/>
        <end position="457"/>
    </location>
</feature>
<dbReference type="Proteomes" id="UP000245391">
    <property type="component" value="Unassembled WGS sequence"/>
</dbReference>
<organism evidence="2 3">
    <name type="scientific">Pedobacter paludis</name>
    <dbReference type="NCBI Taxonomy" id="2203212"/>
    <lineage>
        <taxon>Bacteria</taxon>
        <taxon>Pseudomonadati</taxon>
        <taxon>Bacteroidota</taxon>
        <taxon>Sphingobacteriia</taxon>
        <taxon>Sphingobacteriales</taxon>
        <taxon>Sphingobacteriaceae</taxon>
        <taxon>Pedobacter</taxon>
    </lineage>
</organism>
<reference evidence="3" key="1">
    <citation type="submission" date="2018-05" db="EMBL/GenBank/DDBJ databases">
        <title>Pedobacter paludis sp. nov., isolated from wetland soil.</title>
        <authorList>
            <person name="Zhang Y."/>
        </authorList>
    </citation>
    <scope>NUCLEOTIDE SEQUENCE [LARGE SCALE GENOMIC DNA]</scope>
    <source>
        <strain evidence="3">R-8</strain>
    </source>
</reference>
<dbReference type="AlphaFoldDB" id="A0A317F100"/>
<gene>
    <name evidence="2" type="ORF">DF947_14125</name>
</gene>
<evidence type="ECO:0000313" key="2">
    <source>
        <dbReference type="EMBL" id="PWS31717.1"/>
    </source>
</evidence>
<name>A0A317F100_9SPHI</name>
<evidence type="ECO:0000313" key="3">
    <source>
        <dbReference type="Proteomes" id="UP000245391"/>
    </source>
</evidence>
<dbReference type="RefSeq" id="WP_109930676.1">
    <property type="nucleotide sequence ID" value="NZ_QGNY01000004.1"/>
</dbReference>
<feature type="signal peptide" evidence="1">
    <location>
        <begin position="1"/>
        <end position="21"/>
    </location>
</feature>
<dbReference type="OrthoDB" id="5490906at2"/>
<comment type="caution">
    <text evidence="2">The sequence shown here is derived from an EMBL/GenBank/DDBJ whole genome shotgun (WGS) entry which is preliminary data.</text>
</comment>
<accession>A0A317F100</accession>
<dbReference type="SUPFAM" id="SSF56935">
    <property type="entry name" value="Porins"/>
    <property type="match status" value="1"/>
</dbReference>